<evidence type="ECO:0000256" key="1">
    <source>
        <dbReference type="ARBA" id="ARBA00004141"/>
    </source>
</evidence>
<dbReference type="InterPro" id="IPR007688">
    <property type="entry name" value="Conjugal_tfr_TrbL/VirB6"/>
</dbReference>
<organism evidence="7 8">
    <name type="scientific">Pelagibacterium luteolum</name>
    <dbReference type="NCBI Taxonomy" id="440168"/>
    <lineage>
        <taxon>Bacteria</taxon>
        <taxon>Pseudomonadati</taxon>
        <taxon>Pseudomonadota</taxon>
        <taxon>Alphaproteobacteria</taxon>
        <taxon>Hyphomicrobiales</taxon>
        <taxon>Devosiaceae</taxon>
        <taxon>Pelagibacterium</taxon>
    </lineage>
</organism>
<keyword evidence="4 6" id="KW-1133">Transmembrane helix</keyword>
<dbReference type="OrthoDB" id="7304151at2"/>
<evidence type="ECO:0000313" key="8">
    <source>
        <dbReference type="Proteomes" id="UP000199495"/>
    </source>
</evidence>
<dbReference type="NCBIfam" id="TIGR02783">
    <property type="entry name" value="TrbL_P"/>
    <property type="match status" value="1"/>
</dbReference>
<evidence type="ECO:0000256" key="4">
    <source>
        <dbReference type="ARBA" id="ARBA00022989"/>
    </source>
</evidence>
<feature type="transmembrane region" description="Helical" evidence="6">
    <location>
        <begin position="294"/>
        <end position="312"/>
    </location>
</feature>
<gene>
    <name evidence="7" type="ORF">SAMN04487974_12416</name>
</gene>
<dbReference type="Pfam" id="PF04610">
    <property type="entry name" value="TrbL"/>
    <property type="match status" value="1"/>
</dbReference>
<dbReference type="InterPro" id="IPR014150">
    <property type="entry name" value="Conjugal_tfr_TrbL"/>
</dbReference>
<keyword evidence="5 6" id="KW-0472">Membrane</keyword>
<dbReference type="STRING" id="440168.SAMN04487974_12416"/>
<dbReference type="AlphaFoldDB" id="A0A1G7ZZ03"/>
<comment type="similarity">
    <text evidence="2">Belongs to the TrbL/VirB6 family.</text>
</comment>
<name>A0A1G7ZZ03_9HYPH</name>
<accession>A0A1G7ZZ03</accession>
<reference evidence="7 8" key="1">
    <citation type="submission" date="2016-10" db="EMBL/GenBank/DDBJ databases">
        <authorList>
            <person name="de Groot N.N."/>
        </authorList>
    </citation>
    <scope>NUCLEOTIDE SEQUENCE [LARGE SCALE GENOMIC DNA]</scope>
    <source>
        <strain evidence="7 8">CGMCC 1.10267</strain>
    </source>
</reference>
<evidence type="ECO:0000313" key="7">
    <source>
        <dbReference type="EMBL" id="SDH13929.1"/>
    </source>
</evidence>
<feature type="transmembrane region" description="Helical" evidence="6">
    <location>
        <begin position="228"/>
        <end position="247"/>
    </location>
</feature>
<dbReference type="Proteomes" id="UP000199495">
    <property type="component" value="Unassembled WGS sequence"/>
</dbReference>
<evidence type="ECO:0000256" key="2">
    <source>
        <dbReference type="ARBA" id="ARBA00007802"/>
    </source>
</evidence>
<evidence type="ECO:0000256" key="3">
    <source>
        <dbReference type="ARBA" id="ARBA00022692"/>
    </source>
</evidence>
<feature type="transmembrane region" description="Helical" evidence="6">
    <location>
        <begin position="100"/>
        <end position="119"/>
    </location>
</feature>
<dbReference type="RefSeq" id="WP_090599580.1">
    <property type="nucleotide sequence ID" value="NZ_FNCS01000024.1"/>
</dbReference>
<keyword evidence="8" id="KW-1185">Reference proteome</keyword>
<protein>
    <submittedName>
        <fullName evidence="7">Type IV secretion system protein TrbL</fullName>
    </submittedName>
</protein>
<feature type="transmembrane region" description="Helical" evidence="6">
    <location>
        <begin position="51"/>
        <end position="71"/>
    </location>
</feature>
<evidence type="ECO:0000256" key="6">
    <source>
        <dbReference type="SAM" id="Phobius"/>
    </source>
</evidence>
<feature type="transmembrane region" description="Helical" evidence="6">
    <location>
        <begin position="254"/>
        <end position="274"/>
    </location>
</feature>
<evidence type="ECO:0000256" key="5">
    <source>
        <dbReference type="ARBA" id="ARBA00023136"/>
    </source>
</evidence>
<dbReference type="GO" id="GO:0030255">
    <property type="term" value="P:protein secretion by the type IV secretion system"/>
    <property type="evidence" value="ECO:0007669"/>
    <property type="project" value="InterPro"/>
</dbReference>
<keyword evidence="3 6" id="KW-0812">Transmembrane</keyword>
<sequence>MKVTAKPTSGQDTRSLGRSIKRSCCRKVQPRHFALCHRQTSARAGGQGARLIFIAISFGVALAPQVGFAQVDGGLLESLEDQIVSATRDWETQVLSAARSLFWTLASIEVGIAAVWLAIQAPAIEAWFAELVRRILFIGFFLFVLQSGPDFAWAIVDSLFALGSERGSASPSGVFNAGISVAGKLGENVRFGLWEDNLLGMASIIAMAIVVVCFSLVSALFVSVLAEMYVGLLAGMIMLGLGGSSYTKDFAIRYLVYAFSVGMKLMGLVMIAKIGSDILIGLAENADFTGEEQIMTALAIGGISIVVFMIALQVPTIIQGMVQGVSTSTGHEALRSGSQLATFAALGAGAGLGIGGLAKGAATAAGHSKAAGEGPARQSKAALSAVSGSLASAAGDKMVGLPGARSGTTLGLANQKLRDAQPTFIRSSGST</sequence>
<feature type="transmembrane region" description="Helical" evidence="6">
    <location>
        <begin position="131"/>
        <end position="148"/>
    </location>
</feature>
<proteinExistence type="inferred from homology"/>
<dbReference type="EMBL" id="FNCS01000024">
    <property type="protein sequence ID" value="SDH13929.1"/>
    <property type="molecule type" value="Genomic_DNA"/>
</dbReference>
<dbReference type="GO" id="GO:0016020">
    <property type="term" value="C:membrane"/>
    <property type="evidence" value="ECO:0007669"/>
    <property type="project" value="UniProtKB-SubCell"/>
</dbReference>
<comment type="subcellular location">
    <subcellularLocation>
        <location evidence="1">Membrane</location>
        <topology evidence="1">Multi-pass membrane protein</topology>
    </subcellularLocation>
</comment>
<feature type="transmembrane region" description="Helical" evidence="6">
    <location>
        <begin position="198"/>
        <end position="222"/>
    </location>
</feature>